<dbReference type="InterPro" id="IPR002023">
    <property type="entry name" value="NuoE-like"/>
</dbReference>
<dbReference type="PIRSF" id="PIRSF000216">
    <property type="entry name" value="NADH_DH_24kDa"/>
    <property type="match status" value="1"/>
</dbReference>
<dbReference type="PANTHER" id="PTHR43342">
    <property type="entry name" value="NADH-QUINONE OXIDOREDUCTASE, E SUBUNIT"/>
    <property type="match status" value="1"/>
</dbReference>
<evidence type="ECO:0000256" key="1">
    <source>
        <dbReference type="ARBA" id="ARBA00010643"/>
    </source>
</evidence>
<comment type="cofactor">
    <cofactor evidence="6">
        <name>[2Fe-2S] cluster</name>
        <dbReference type="ChEBI" id="CHEBI:190135"/>
    </cofactor>
</comment>
<keyword evidence="4 7" id="KW-0408">Iron</keyword>
<dbReference type="Pfam" id="PF01257">
    <property type="entry name" value="2Fe-2S_thioredx"/>
    <property type="match status" value="1"/>
</dbReference>
<gene>
    <name evidence="8" type="ORF">ENV62_05445</name>
</gene>
<dbReference type="EMBL" id="DTHB01000042">
    <property type="protein sequence ID" value="HGB14663.1"/>
    <property type="molecule type" value="Genomic_DNA"/>
</dbReference>
<evidence type="ECO:0000313" key="8">
    <source>
        <dbReference type="EMBL" id="HGB14663.1"/>
    </source>
</evidence>
<dbReference type="Gene3D" id="3.40.30.10">
    <property type="entry name" value="Glutaredoxin"/>
    <property type="match status" value="1"/>
</dbReference>
<evidence type="ECO:0000256" key="2">
    <source>
        <dbReference type="ARBA" id="ARBA00022714"/>
    </source>
</evidence>
<dbReference type="InterPro" id="IPR041921">
    <property type="entry name" value="NuoE_N"/>
</dbReference>
<comment type="caution">
    <text evidence="8">The sequence shown here is derived from an EMBL/GenBank/DDBJ whole genome shotgun (WGS) entry which is preliminary data.</text>
</comment>
<evidence type="ECO:0000256" key="7">
    <source>
        <dbReference type="PIRSR" id="PIRSR000216-1"/>
    </source>
</evidence>
<evidence type="ECO:0000256" key="4">
    <source>
        <dbReference type="ARBA" id="ARBA00023004"/>
    </source>
</evidence>
<name>A0A7C3SIP1_9BACT</name>
<keyword evidence="2 7" id="KW-0001">2Fe-2S</keyword>
<dbReference type="GO" id="GO:0051537">
    <property type="term" value="F:2 iron, 2 sulfur cluster binding"/>
    <property type="evidence" value="ECO:0007669"/>
    <property type="project" value="UniProtKB-KW"/>
</dbReference>
<dbReference type="InterPro" id="IPR036249">
    <property type="entry name" value="Thioredoxin-like_sf"/>
</dbReference>
<dbReference type="Gene3D" id="1.10.10.1590">
    <property type="entry name" value="NADH-quinone oxidoreductase subunit E"/>
    <property type="match status" value="1"/>
</dbReference>
<dbReference type="PROSITE" id="PS01099">
    <property type="entry name" value="COMPLEX1_24K"/>
    <property type="match status" value="1"/>
</dbReference>
<feature type="binding site" evidence="7">
    <location>
        <position position="124"/>
    </location>
    <ligand>
        <name>[2Fe-2S] cluster</name>
        <dbReference type="ChEBI" id="CHEBI:190135"/>
    </ligand>
</feature>
<dbReference type="PANTHER" id="PTHR43342:SF1">
    <property type="entry name" value="BIFURCATING [FEFE] HYDROGENASE GAMMA SUBUNIT"/>
    <property type="match status" value="1"/>
</dbReference>
<evidence type="ECO:0000256" key="6">
    <source>
        <dbReference type="ARBA" id="ARBA00034078"/>
    </source>
</evidence>
<keyword evidence="3 7" id="KW-0479">Metal-binding</keyword>
<feature type="binding site" evidence="7">
    <location>
        <position position="78"/>
    </location>
    <ligand>
        <name>[2Fe-2S] cluster</name>
        <dbReference type="ChEBI" id="CHEBI:190135"/>
    </ligand>
</feature>
<sequence>MSVTFKSLEAILEHYPPSPEHLISALQEVQARYNYIPSEALTAVCDHLGVPLSRGWAVATFYKAFSLEPKGEHEISVCLGTACHVRGGRNVYDKFRRELALPGEEGTTRDLKFTLRQVRCLGCCSMAPVAQVDDEVHGHLNQRKAGMLIKQYRAR</sequence>
<evidence type="ECO:0000256" key="5">
    <source>
        <dbReference type="ARBA" id="ARBA00023014"/>
    </source>
</evidence>
<comment type="cofactor">
    <cofactor evidence="7">
        <name>[2Fe-2S] cluster</name>
        <dbReference type="ChEBI" id="CHEBI:190135"/>
    </cofactor>
    <text evidence="7">Binds 1 [2Fe-2S] cluster.</text>
</comment>
<dbReference type="InterPro" id="IPR028431">
    <property type="entry name" value="NADP_DH_HndA-like"/>
</dbReference>
<reference evidence="8" key="1">
    <citation type="journal article" date="2020" name="mSystems">
        <title>Genome- and Community-Level Interaction Insights into Carbon Utilization and Element Cycling Functions of Hydrothermarchaeota in Hydrothermal Sediment.</title>
        <authorList>
            <person name="Zhou Z."/>
            <person name="Liu Y."/>
            <person name="Xu W."/>
            <person name="Pan J."/>
            <person name="Luo Z.H."/>
            <person name="Li M."/>
        </authorList>
    </citation>
    <scope>NUCLEOTIDE SEQUENCE [LARGE SCALE GENOMIC DNA]</scope>
    <source>
        <strain evidence="8">SpSt-776</strain>
    </source>
</reference>
<protein>
    <submittedName>
        <fullName evidence="8">NAD(P)H-dependent oxidoreductase subunit E</fullName>
    </submittedName>
</protein>
<accession>A0A7C3SIP1</accession>
<dbReference type="GO" id="GO:0016491">
    <property type="term" value="F:oxidoreductase activity"/>
    <property type="evidence" value="ECO:0007669"/>
    <property type="project" value="InterPro"/>
</dbReference>
<evidence type="ECO:0000256" key="3">
    <source>
        <dbReference type="ARBA" id="ARBA00022723"/>
    </source>
</evidence>
<dbReference type="SUPFAM" id="SSF52833">
    <property type="entry name" value="Thioredoxin-like"/>
    <property type="match status" value="1"/>
</dbReference>
<comment type="similarity">
    <text evidence="1">Belongs to the complex I 24 kDa subunit family.</text>
</comment>
<keyword evidence="5 7" id="KW-0411">Iron-sulfur</keyword>
<organism evidence="8">
    <name type="scientific">Desulfobacca acetoxidans</name>
    <dbReference type="NCBI Taxonomy" id="60893"/>
    <lineage>
        <taxon>Bacteria</taxon>
        <taxon>Pseudomonadati</taxon>
        <taxon>Thermodesulfobacteriota</taxon>
        <taxon>Desulfobaccia</taxon>
        <taxon>Desulfobaccales</taxon>
        <taxon>Desulfobaccaceae</taxon>
        <taxon>Desulfobacca</taxon>
    </lineage>
</organism>
<feature type="binding site" evidence="7">
    <location>
        <position position="120"/>
    </location>
    <ligand>
        <name>[2Fe-2S] cluster</name>
        <dbReference type="ChEBI" id="CHEBI:190135"/>
    </ligand>
</feature>
<dbReference type="GO" id="GO:0046872">
    <property type="term" value="F:metal ion binding"/>
    <property type="evidence" value="ECO:0007669"/>
    <property type="project" value="UniProtKB-KW"/>
</dbReference>
<dbReference type="AlphaFoldDB" id="A0A7C3SIP1"/>
<dbReference type="InterPro" id="IPR042128">
    <property type="entry name" value="NuoE_dom"/>
</dbReference>
<dbReference type="CDD" id="cd03064">
    <property type="entry name" value="TRX_Fd_NuoE"/>
    <property type="match status" value="1"/>
</dbReference>
<feature type="binding site" evidence="7">
    <location>
        <position position="83"/>
    </location>
    <ligand>
        <name>[2Fe-2S] cluster</name>
        <dbReference type="ChEBI" id="CHEBI:190135"/>
    </ligand>
</feature>
<proteinExistence type="inferred from homology"/>